<comment type="caution">
    <text evidence="1">The sequence shown here is derived from an EMBL/GenBank/DDBJ whole genome shotgun (WGS) entry which is preliminary data.</text>
</comment>
<dbReference type="InterPro" id="IPR009734">
    <property type="entry name" value="Myoviridae_GpU"/>
</dbReference>
<gene>
    <name evidence="1" type="ORF">DFR47_11386</name>
</gene>
<reference evidence="1 2" key="1">
    <citation type="submission" date="2018-06" db="EMBL/GenBank/DDBJ databases">
        <title>Genomic Encyclopedia of Type Strains, Phase IV (KMG-IV): sequencing the most valuable type-strain genomes for metagenomic binning, comparative biology and taxonomic classification.</title>
        <authorList>
            <person name="Goeker M."/>
        </authorList>
    </citation>
    <scope>NUCLEOTIDE SEQUENCE [LARGE SCALE GENOMIC DNA]</scope>
    <source>
        <strain evidence="1 2">DSM 25619</strain>
    </source>
</reference>
<accession>A0A366DKR3</accession>
<name>A0A366DKR3_9HYPH</name>
<dbReference type="RefSeq" id="WP_113946274.1">
    <property type="nucleotide sequence ID" value="NZ_JBHEEG010000005.1"/>
</dbReference>
<proteinExistence type="predicted"/>
<sequence>MLMAWGPFRFTVPSYSVETMRRSLQPRSAPQDVIGAAPIIHRLGPGNEEIVLESTFHPRHLNGRGLTQLAGVRQQECLPCHLSLVALTLA</sequence>
<dbReference type="OrthoDB" id="8419975at2"/>
<dbReference type="Proteomes" id="UP000252893">
    <property type="component" value="Unassembled WGS sequence"/>
</dbReference>
<organism evidence="1 2">
    <name type="scientific">Pseudochrobactrum asaccharolyticum</name>
    <dbReference type="NCBI Taxonomy" id="354351"/>
    <lineage>
        <taxon>Bacteria</taxon>
        <taxon>Pseudomonadati</taxon>
        <taxon>Pseudomonadota</taxon>
        <taxon>Alphaproteobacteria</taxon>
        <taxon>Hyphomicrobiales</taxon>
        <taxon>Brucellaceae</taxon>
        <taxon>Pseudochrobactrum</taxon>
    </lineage>
</organism>
<protein>
    <submittedName>
        <fullName evidence="1">GpU protein</fullName>
    </submittedName>
</protein>
<dbReference type="Pfam" id="PF06995">
    <property type="entry name" value="Phage_P2_GpU"/>
    <property type="match status" value="1"/>
</dbReference>
<evidence type="ECO:0000313" key="1">
    <source>
        <dbReference type="EMBL" id="RBO90525.1"/>
    </source>
</evidence>
<keyword evidence="2" id="KW-1185">Reference proteome</keyword>
<dbReference type="EMBL" id="QNRH01000013">
    <property type="protein sequence ID" value="RBO90525.1"/>
    <property type="molecule type" value="Genomic_DNA"/>
</dbReference>
<dbReference type="AlphaFoldDB" id="A0A366DKR3"/>
<evidence type="ECO:0000313" key="2">
    <source>
        <dbReference type="Proteomes" id="UP000252893"/>
    </source>
</evidence>